<keyword evidence="1" id="KW-0812">Transmembrane</keyword>
<sequence>MRPFSRVPRPVLWLEMVGILLLLAAFLVLHRLFPLPSSFNEPSLARGLVLTSVILMLPAAMTIVWRTLRSWLPGSRS</sequence>
<keyword evidence="3" id="KW-1185">Reference proteome</keyword>
<dbReference type="Pfam" id="PF07214">
    <property type="entry name" value="DUF1418"/>
    <property type="match status" value="1"/>
</dbReference>
<dbReference type="STRING" id="1367852.SAMN05216516_101172"/>
<accession>A0A1I4UJZ3</accession>
<reference evidence="3" key="1">
    <citation type="submission" date="2016-10" db="EMBL/GenBank/DDBJ databases">
        <authorList>
            <person name="Varghese N."/>
            <person name="Submissions S."/>
        </authorList>
    </citation>
    <scope>NUCLEOTIDE SEQUENCE [LARGE SCALE GENOMIC DNA]</scope>
    <source>
        <strain evidence="3">N6PO6</strain>
    </source>
</reference>
<evidence type="ECO:0000313" key="2">
    <source>
        <dbReference type="EMBL" id="SFM89221.1"/>
    </source>
</evidence>
<keyword evidence="1" id="KW-1133">Transmembrane helix</keyword>
<feature type="transmembrane region" description="Helical" evidence="1">
    <location>
        <begin position="12"/>
        <end position="33"/>
    </location>
</feature>
<protein>
    <recommendedName>
        <fullName evidence="4">DUF1418 family protein</fullName>
    </recommendedName>
</protein>
<dbReference type="AlphaFoldDB" id="A0A1I4UJZ3"/>
<evidence type="ECO:0000256" key="1">
    <source>
        <dbReference type="SAM" id="Phobius"/>
    </source>
</evidence>
<organism evidence="2 3">
    <name type="scientific">Izhakiella capsodis</name>
    <dbReference type="NCBI Taxonomy" id="1367852"/>
    <lineage>
        <taxon>Bacteria</taxon>
        <taxon>Pseudomonadati</taxon>
        <taxon>Pseudomonadota</taxon>
        <taxon>Gammaproteobacteria</taxon>
        <taxon>Enterobacterales</taxon>
        <taxon>Erwiniaceae</taxon>
        <taxon>Izhakiella</taxon>
    </lineage>
</organism>
<proteinExistence type="predicted"/>
<keyword evidence="1" id="KW-0472">Membrane</keyword>
<dbReference type="Proteomes" id="UP000242222">
    <property type="component" value="Unassembled WGS sequence"/>
</dbReference>
<dbReference type="RefSeq" id="WP_092873863.1">
    <property type="nucleotide sequence ID" value="NZ_FOVC01000001.1"/>
</dbReference>
<dbReference type="EMBL" id="FOVC01000001">
    <property type="protein sequence ID" value="SFM89221.1"/>
    <property type="molecule type" value="Genomic_DNA"/>
</dbReference>
<dbReference type="InterPro" id="IPR010815">
    <property type="entry name" value="DUF1418"/>
</dbReference>
<name>A0A1I4UJZ3_9GAMM</name>
<gene>
    <name evidence="2" type="ORF">SAMN05216516_101172</name>
</gene>
<dbReference type="OrthoDB" id="6478907at2"/>
<feature type="transmembrane region" description="Helical" evidence="1">
    <location>
        <begin position="45"/>
        <end position="68"/>
    </location>
</feature>
<evidence type="ECO:0000313" key="3">
    <source>
        <dbReference type="Proteomes" id="UP000242222"/>
    </source>
</evidence>
<evidence type="ECO:0008006" key="4">
    <source>
        <dbReference type="Google" id="ProtNLM"/>
    </source>
</evidence>